<dbReference type="Proteomes" id="UP000695264">
    <property type="component" value="Unassembled WGS sequence"/>
</dbReference>
<sequence>MNIDWAALGQVSGVSLVATITIVGVFTLGIVGTSARRSPAAGDATGTGTTGATAASAPSALARSGAYACFALCAAFVAYGIYLIVA</sequence>
<evidence type="ECO:0000313" key="2">
    <source>
        <dbReference type="EMBL" id="NJQ02107.1"/>
    </source>
</evidence>
<name>A0ABX1C2E1_9ACTN</name>
<keyword evidence="1" id="KW-0812">Transmembrane</keyword>
<accession>A0ABX1C2E1</accession>
<evidence type="ECO:0000256" key="1">
    <source>
        <dbReference type="SAM" id="Phobius"/>
    </source>
</evidence>
<feature type="transmembrane region" description="Helical" evidence="1">
    <location>
        <begin position="12"/>
        <end position="31"/>
    </location>
</feature>
<organism evidence="2 3">
    <name type="scientific">Streptomyces zingiberis</name>
    <dbReference type="NCBI Taxonomy" id="2053010"/>
    <lineage>
        <taxon>Bacteria</taxon>
        <taxon>Bacillati</taxon>
        <taxon>Actinomycetota</taxon>
        <taxon>Actinomycetes</taxon>
        <taxon>Kitasatosporales</taxon>
        <taxon>Streptomycetaceae</taxon>
        <taxon>Streptomyces</taxon>
    </lineage>
</organism>
<feature type="transmembrane region" description="Helical" evidence="1">
    <location>
        <begin position="65"/>
        <end position="85"/>
    </location>
</feature>
<reference evidence="2 3" key="1">
    <citation type="submission" date="2020-03" db="EMBL/GenBank/DDBJ databases">
        <title>WGS of actinomycetes isolated from Thailand.</title>
        <authorList>
            <person name="Thawai C."/>
        </authorList>
    </citation>
    <scope>NUCLEOTIDE SEQUENCE [LARGE SCALE GENOMIC DNA]</scope>
    <source>
        <strain evidence="2 3">PLAI 1-29</strain>
    </source>
</reference>
<dbReference type="RefSeq" id="WP_168102743.1">
    <property type="nucleotide sequence ID" value="NZ_JAATEN010000012.1"/>
</dbReference>
<gene>
    <name evidence="2" type="ORF">HCK00_16575</name>
</gene>
<protein>
    <recommendedName>
        <fullName evidence="4">Secreted protein</fullName>
    </recommendedName>
</protein>
<keyword evidence="1" id="KW-1133">Transmembrane helix</keyword>
<evidence type="ECO:0008006" key="4">
    <source>
        <dbReference type="Google" id="ProtNLM"/>
    </source>
</evidence>
<keyword evidence="3" id="KW-1185">Reference proteome</keyword>
<comment type="caution">
    <text evidence="2">The sequence shown here is derived from an EMBL/GenBank/DDBJ whole genome shotgun (WGS) entry which is preliminary data.</text>
</comment>
<proteinExistence type="predicted"/>
<keyword evidence="1" id="KW-0472">Membrane</keyword>
<evidence type="ECO:0000313" key="3">
    <source>
        <dbReference type="Proteomes" id="UP000695264"/>
    </source>
</evidence>
<dbReference type="EMBL" id="JAATEN010000012">
    <property type="protein sequence ID" value="NJQ02107.1"/>
    <property type="molecule type" value="Genomic_DNA"/>
</dbReference>